<feature type="transmembrane region" description="Helical" evidence="1">
    <location>
        <begin position="143"/>
        <end position="167"/>
    </location>
</feature>
<dbReference type="NCBIfam" id="TIGR01217">
    <property type="entry name" value="ac_ac_CoA_syn"/>
    <property type="match status" value="1"/>
</dbReference>
<keyword evidence="4" id="KW-1185">Reference proteome</keyword>
<keyword evidence="1" id="KW-1133">Transmembrane helix</keyword>
<organism evidence="3 4">
    <name type="scientific">Zalerion maritima</name>
    <dbReference type="NCBI Taxonomy" id="339359"/>
    <lineage>
        <taxon>Eukaryota</taxon>
        <taxon>Fungi</taxon>
        <taxon>Dikarya</taxon>
        <taxon>Ascomycota</taxon>
        <taxon>Pezizomycotina</taxon>
        <taxon>Sordariomycetes</taxon>
        <taxon>Lulworthiomycetidae</taxon>
        <taxon>Lulworthiales</taxon>
        <taxon>Lulworthiaceae</taxon>
        <taxon>Zalerion</taxon>
    </lineage>
</organism>
<evidence type="ECO:0000313" key="3">
    <source>
        <dbReference type="EMBL" id="KAJ2897520.1"/>
    </source>
</evidence>
<evidence type="ECO:0000259" key="2">
    <source>
        <dbReference type="Pfam" id="PF00501"/>
    </source>
</evidence>
<evidence type="ECO:0000256" key="1">
    <source>
        <dbReference type="SAM" id="Phobius"/>
    </source>
</evidence>
<dbReference type="PROSITE" id="PS00455">
    <property type="entry name" value="AMP_BINDING"/>
    <property type="match status" value="1"/>
</dbReference>
<dbReference type="PANTHER" id="PTHR42921:SF4">
    <property type="entry name" value="ACETOACETYL-COA SYNTHASE (AFU_ORTHOLOGUE AFUA_8G04770)"/>
    <property type="match status" value="1"/>
</dbReference>
<dbReference type="InterPro" id="IPR005914">
    <property type="entry name" value="Acac_CoA_synth"/>
</dbReference>
<feature type="domain" description="AMP-dependent synthetase/ligase" evidence="2">
    <location>
        <begin position="96"/>
        <end position="481"/>
    </location>
</feature>
<dbReference type="InterPro" id="IPR042099">
    <property type="entry name" value="ANL_N_sf"/>
</dbReference>
<sequence length="691" mass="75206">MTYHGRARGPLTVPGIPKSFQDLYDFSVSRRSEFYEILFSWANIIHRGSCSAVVDKEAPIDAVPRWFPGVCVNWAENILFARGALDTTDYQGTVGKEDNKIAVTEIHEGNTQGRHLTWAELRHHAGRFAAALKTRGVKQGDRIVLIGANSIHTLLIFIATTWLGAIFSSSSTEMGVKGILQRAVQVDPKFVFFDDAAVYNGKTIDLRPKMVKVLEGVRACTSFSGLVSVPRFVQPYDVEALQHVEPLASFLASAAATPSPPFSHIPFHDPFLICYSSGTTGAPKAIVHTVGGALLNLAKEGRLHESTSASSVTLQYTTTGWIMYLLSTAALLTGARVVLYDGSPFAPDPMILIKIMEEQRVTKLGTSPRWMLEVARRGIRPRQAADLSALRVVTSTGMVLPDRLFEWFYDVGFPPSVHLVNMSGGTDIAGCFGTGNPLTCVYVGGTQGPSLGVPVSIYDGAQSPGRRGNPVPPGTAGELVATAAFPNMPCFFWGDASPHGGGAAAPSAAPPGSKYHSSYFERFDHVWSQGDFCFVHPRTGGIHFLGRADGVLNPGGIRFGSSEIYAVVERNFSHVVADSICVGQRRPDRDADERVMLFLLMRKGQRLTRALVGDVKGAIGRELTKRHVPTYVFETPEIPMTVNLKKVELPVKQIVSGLVVKPSGTLLNPQSLDFYYKFADVEKLVTDREKL</sequence>
<dbReference type="SUPFAM" id="SSF56801">
    <property type="entry name" value="Acetyl-CoA synthetase-like"/>
    <property type="match status" value="1"/>
</dbReference>
<accession>A0AAD5RL35</accession>
<dbReference type="Pfam" id="PF00501">
    <property type="entry name" value="AMP-binding"/>
    <property type="match status" value="1"/>
</dbReference>
<dbReference type="Gene3D" id="3.40.50.12780">
    <property type="entry name" value="N-terminal domain of ligase-like"/>
    <property type="match status" value="1"/>
</dbReference>
<keyword evidence="1" id="KW-0812">Transmembrane</keyword>
<dbReference type="EMBL" id="JAKWBI020000272">
    <property type="protein sequence ID" value="KAJ2897520.1"/>
    <property type="molecule type" value="Genomic_DNA"/>
</dbReference>
<proteinExistence type="predicted"/>
<dbReference type="InterPro" id="IPR045851">
    <property type="entry name" value="AMP-bd_C_sf"/>
</dbReference>
<dbReference type="GO" id="GO:0006629">
    <property type="term" value="P:lipid metabolic process"/>
    <property type="evidence" value="ECO:0007669"/>
    <property type="project" value="InterPro"/>
</dbReference>
<dbReference type="InterPro" id="IPR020845">
    <property type="entry name" value="AMP-binding_CS"/>
</dbReference>
<keyword evidence="1" id="KW-0472">Membrane</keyword>
<dbReference type="AlphaFoldDB" id="A0AAD5RL35"/>
<gene>
    <name evidence="3" type="ORF">MKZ38_004643</name>
</gene>
<dbReference type="GO" id="GO:0030729">
    <property type="term" value="F:acetoacetate-CoA ligase activity"/>
    <property type="evidence" value="ECO:0007669"/>
    <property type="project" value="InterPro"/>
</dbReference>
<name>A0AAD5RL35_9PEZI</name>
<comment type="caution">
    <text evidence="3">The sequence shown here is derived from an EMBL/GenBank/DDBJ whole genome shotgun (WGS) entry which is preliminary data.</text>
</comment>
<reference evidence="3" key="1">
    <citation type="submission" date="2022-07" db="EMBL/GenBank/DDBJ databases">
        <title>Draft genome sequence of Zalerion maritima ATCC 34329, a (micro)plastics degrading marine fungus.</title>
        <authorList>
            <person name="Paco A."/>
            <person name="Goncalves M.F.M."/>
            <person name="Rocha-Santos T.A.P."/>
            <person name="Alves A."/>
        </authorList>
    </citation>
    <scope>NUCLEOTIDE SEQUENCE</scope>
    <source>
        <strain evidence="3">ATCC 34329</strain>
    </source>
</reference>
<dbReference type="Gene3D" id="3.30.300.30">
    <property type="match status" value="1"/>
</dbReference>
<dbReference type="PANTHER" id="PTHR42921">
    <property type="entry name" value="ACETOACETYL-COA SYNTHETASE"/>
    <property type="match status" value="1"/>
</dbReference>
<dbReference type="InterPro" id="IPR000873">
    <property type="entry name" value="AMP-dep_synth/lig_dom"/>
</dbReference>
<evidence type="ECO:0000313" key="4">
    <source>
        <dbReference type="Proteomes" id="UP001201980"/>
    </source>
</evidence>
<dbReference type="Proteomes" id="UP001201980">
    <property type="component" value="Unassembled WGS sequence"/>
</dbReference>
<protein>
    <submittedName>
        <fullName evidence="3">Acetoacetyl-CoA synthetase</fullName>
    </submittedName>
</protein>